<protein>
    <submittedName>
        <fullName evidence="8">MFS transporter</fullName>
    </submittedName>
</protein>
<organism evidence="8 9">
    <name type="scientific">Paenibacillus sambharensis</name>
    <dbReference type="NCBI Taxonomy" id="1803190"/>
    <lineage>
        <taxon>Bacteria</taxon>
        <taxon>Bacillati</taxon>
        <taxon>Bacillota</taxon>
        <taxon>Bacilli</taxon>
        <taxon>Bacillales</taxon>
        <taxon>Paenibacillaceae</taxon>
        <taxon>Paenibacillus</taxon>
    </lineage>
</organism>
<feature type="transmembrane region" description="Helical" evidence="6">
    <location>
        <begin position="109"/>
        <end position="129"/>
    </location>
</feature>
<dbReference type="PROSITE" id="PS50850">
    <property type="entry name" value="MFS"/>
    <property type="match status" value="1"/>
</dbReference>
<reference evidence="8 9" key="1">
    <citation type="submission" date="2018-06" db="EMBL/GenBank/DDBJ databases">
        <title>Paenibacillus imtechensis sp. nov.</title>
        <authorList>
            <person name="Pinnaka A.K."/>
            <person name="Singh H."/>
            <person name="Kaur M."/>
        </authorList>
    </citation>
    <scope>NUCLEOTIDE SEQUENCE [LARGE SCALE GENOMIC DNA]</scope>
    <source>
        <strain evidence="8 9">SMB1</strain>
    </source>
</reference>
<evidence type="ECO:0000313" key="9">
    <source>
        <dbReference type="Proteomes" id="UP000249522"/>
    </source>
</evidence>
<evidence type="ECO:0000256" key="6">
    <source>
        <dbReference type="SAM" id="Phobius"/>
    </source>
</evidence>
<feature type="transmembrane region" description="Helical" evidence="6">
    <location>
        <begin position="49"/>
        <end position="67"/>
    </location>
</feature>
<accession>A0A2W1LTD2</accession>
<feature type="transmembrane region" description="Helical" evidence="6">
    <location>
        <begin position="12"/>
        <end position="37"/>
    </location>
</feature>
<dbReference type="GO" id="GO:0022857">
    <property type="term" value="F:transmembrane transporter activity"/>
    <property type="evidence" value="ECO:0007669"/>
    <property type="project" value="InterPro"/>
</dbReference>
<feature type="domain" description="Major facilitator superfamily (MFS) profile" evidence="7">
    <location>
        <begin position="12"/>
        <end position="388"/>
    </location>
</feature>
<comment type="caution">
    <text evidence="8">The sequence shown here is derived from an EMBL/GenBank/DDBJ whole genome shotgun (WGS) entry which is preliminary data.</text>
</comment>
<dbReference type="PANTHER" id="PTHR23531:SF2">
    <property type="entry name" value="PERMEASE"/>
    <property type="match status" value="1"/>
</dbReference>
<dbReference type="InterPro" id="IPR052714">
    <property type="entry name" value="MFS_Exporter"/>
</dbReference>
<feature type="transmembrane region" description="Helical" evidence="6">
    <location>
        <begin position="164"/>
        <end position="185"/>
    </location>
</feature>
<feature type="transmembrane region" description="Helical" evidence="6">
    <location>
        <begin position="365"/>
        <end position="383"/>
    </location>
</feature>
<keyword evidence="9" id="KW-1185">Reference proteome</keyword>
<evidence type="ECO:0000256" key="4">
    <source>
        <dbReference type="ARBA" id="ARBA00022989"/>
    </source>
</evidence>
<dbReference type="OrthoDB" id="9814001at2"/>
<dbReference type="PANTHER" id="PTHR23531">
    <property type="entry name" value="QUINOLENE RESISTANCE PROTEIN NORA"/>
    <property type="match status" value="1"/>
</dbReference>
<feature type="transmembrane region" description="Helical" evidence="6">
    <location>
        <begin position="276"/>
        <end position="293"/>
    </location>
</feature>
<sequence length="400" mass="42896">MNHTAAKLWTRSFTLICWSSFFLFMTFYMLATALPLFVENSLNGSRQEIGLAMTVFVAATVICRPIAGRLAVRIGNRPILLTGLSLFMAASLLYYAIPSLPMLLVLRFVHGIGFGLAATASSTAAALLVPNSRKGEGIGYFSLFMSLAMVIGPFAGLTASEHSFTLFFSLCGLFALLSLASGILAKLPAVNTTRGNLAAADTRWIRSIFEPKAVPIALTALVLAFAYSGITTFLSVYADELGLHKTASWFFVCFALMIVIPRPFTGRLFDRYGASVLIYPGLVSFTAGMVLLSQAHSPFTLLLSGGILGLGYGVLFPSYQTLAIQAAPASTGIAISTFFVLFDSGYGAGSYFLGLLASYVHYSNMYLYSAFLVGISALLYYRASKTALLKGQQPVQPAEA</sequence>
<gene>
    <name evidence="8" type="ORF">DNH61_00490</name>
</gene>
<proteinExistence type="predicted"/>
<dbReference type="GO" id="GO:0005886">
    <property type="term" value="C:plasma membrane"/>
    <property type="evidence" value="ECO:0007669"/>
    <property type="project" value="UniProtKB-SubCell"/>
</dbReference>
<evidence type="ECO:0000259" key="7">
    <source>
        <dbReference type="PROSITE" id="PS50850"/>
    </source>
</evidence>
<evidence type="ECO:0000256" key="5">
    <source>
        <dbReference type="ARBA" id="ARBA00023136"/>
    </source>
</evidence>
<keyword evidence="4 6" id="KW-1133">Transmembrane helix</keyword>
<feature type="transmembrane region" description="Helical" evidence="6">
    <location>
        <begin position="138"/>
        <end position="158"/>
    </location>
</feature>
<evidence type="ECO:0000256" key="2">
    <source>
        <dbReference type="ARBA" id="ARBA00022448"/>
    </source>
</evidence>
<feature type="transmembrane region" description="Helical" evidence="6">
    <location>
        <begin position="213"/>
        <end position="234"/>
    </location>
</feature>
<dbReference type="Proteomes" id="UP000249522">
    <property type="component" value="Unassembled WGS sequence"/>
</dbReference>
<dbReference type="Gene3D" id="1.20.1250.20">
    <property type="entry name" value="MFS general substrate transporter like domains"/>
    <property type="match status" value="1"/>
</dbReference>
<dbReference type="InterPro" id="IPR020846">
    <property type="entry name" value="MFS_dom"/>
</dbReference>
<dbReference type="AlphaFoldDB" id="A0A2W1LTD2"/>
<name>A0A2W1LTD2_9BACL</name>
<dbReference type="EMBL" id="QKRB01000006">
    <property type="protein sequence ID" value="PZD97774.1"/>
    <property type="molecule type" value="Genomic_DNA"/>
</dbReference>
<dbReference type="CDD" id="cd17489">
    <property type="entry name" value="MFS_YfcJ_like"/>
    <property type="match status" value="1"/>
</dbReference>
<evidence type="ECO:0000256" key="1">
    <source>
        <dbReference type="ARBA" id="ARBA00004651"/>
    </source>
</evidence>
<dbReference type="SUPFAM" id="SSF103473">
    <property type="entry name" value="MFS general substrate transporter"/>
    <property type="match status" value="1"/>
</dbReference>
<feature type="transmembrane region" description="Helical" evidence="6">
    <location>
        <begin position="299"/>
        <end position="319"/>
    </location>
</feature>
<evidence type="ECO:0000256" key="3">
    <source>
        <dbReference type="ARBA" id="ARBA00022692"/>
    </source>
</evidence>
<keyword evidence="2" id="KW-0813">Transport</keyword>
<dbReference type="InterPro" id="IPR011701">
    <property type="entry name" value="MFS"/>
</dbReference>
<dbReference type="Pfam" id="PF07690">
    <property type="entry name" value="MFS_1"/>
    <property type="match status" value="1"/>
</dbReference>
<feature type="transmembrane region" description="Helical" evidence="6">
    <location>
        <begin position="331"/>
        <end position="353"/>
    </location>
</feature>
<dbReference type="RefSeq" id="WP_111144737.1">
    <property type="nucleotide sequence ID" value="NZ_QKRB01000006.1"/>
</dbReference>
<keyword evidence="5 6" id="KW-0472">Membrane</keyword>
<feature type="transmembrane region" description="Helical" evidence="6">
    <location>
        <begin position="246"/>
        <end position="264"/>
    </location>
</feature>
<feature type="transmembrane region" description="Helical" evidence="6">
    <location>
        <begin position="79"/>
        <end position="97"/>
    </location>
</feature>
<keyword evidence="3 6" id="KW-0812">Transmembrane</keyword>
<dbReference type="InterPro" id="IPR036259">
    <property type="entry name" value="MFS_trans_sf"/>
</dbReference>
<comment type="subcellular location">
    <subcellularLocation>
        <location evidence="1">Cell membrane</location>
        <topology evidence="1">Multi-pass membrane protein</topology>
    </subcellularLocation>
</comment>
<evidence type="ECO:0000313" key="8">
    <source>
        <dbReference type="EMBL" id="PZD97774.1"/>
    </source>
</evidence>